<accession>A0A5Q2FES9</accession>
<dbReference type="EMBL" id="CP045725">
    <property type="protein sequence ID" value="QGF23593.1"/>
    <property type="molecule type" value="Genomic_DNA"/>
</dbReference>
<reference evidence="2 3" key="1">
    <citation type="submission" date="2019-10" db="EMBL/GenBank/DDBJ databases">
        <title>Genomic analysis of Raineyella sp. CBA3103.</title>
        <authorList>
            <person name="Roh S.W."/>
        </authorList>
    </citation>
    <scope>NUCLEOTIDE SEQUENCE [LARGE SCALE GENOMIC DNA]</scope>
    <source>
        <strain evidence="2 3">CBA3103</strain>
    </source>
</reference>
<evidence type="ECO:0008006" key="4">
    <source>
        <dbReference type="Google" id="ProtNLM"/>
    </source>
</evidence>
<protein>
    <recommendedName>
        <fullName evidence="4">Class I SAM-dependent methyltransferase</fullName>
    </recommendedName>
</protein>
<organism evidence="2 3">
    <name type="scientific">Raineyella fluvialis</name>
    <dbReference type="NCBI Taxonomy" id="2662261"/>
    <lineage>
        <taxon>Bacteria</taxon>
        <taxon>Bacillati</taxon>
        <taxon>Actinomycetota</taxon>
        <taxon>Actinomycetes</taxon>
        <taxon>Propionibacteriales</taxon>
        <taxon>Propionibacteriaceae</taxon>
        <taxon>Raineyella</taxon>
    </lineage>
</organism>
<name>A0A5Q2FES9_9ACTN</name>
<dbReference type="AlphaFoldDB" id="A0A5Q2FES9"/>
<proteinExistence type="predicted"/>
<dbReference type="RefSeq" id="WP_153572124.1">
    <property type="nucleotide sequence ID" value="NZ_CP045725.1"/>
</dbReference>
<keyword evidence="3" id="KW-1185">Reference proteome</keyword>
<evidence type="ECO:0000313" key="3">
    <source>
        <dbReference type="Proteomes" id="UP000386847"/>
    </source>
</evidence>
<gene>
    <name evidence="2" type="ORF">Rai3103_07835</name>
</gene>
<dbReference type="KEGG" id="rain:Rai3103_07835"/>
<feature type="region of interest" description="Disordered" evidence="1">
    <location>
        <begin position="325"/>
        <end position="344"/>
    </location>
</feature>
<evidence type="ECO:0000313" key="2">
    <source>
        <dbReference type="EMBL" id="QGF23593.1"/>
    </source>
</evidence>
<evidence type="ECO:0000256" key="1">
    <source>
        <dbReference type="SAM" id="MobiDB-lite"/>
    </source>
</evidence>
<sequence>MARIVELTYPDNVTLLPGAMQNWRDLAASDGPHGGALTGPGAASPLLHGMVDRLLTALPEAPRRCLVAGPHDPALLARVAAAVGELTVLVRAIPDATTIGTALPDATVLCGSLAAARSHGGTPREGASAHGPYDLVLALDDVTRLHSLEEEPRTWRALAADLAACVAEGGTLALGIENDLGLHRVSAPIADVSRDDDGNWSPLMTWDATRPRTPRQVADFAATVRIAPAAAVHQVFPDWRTPHTAATRLDEAPRALRDLLAALVGRPVGDRPPAPGLLERRAVTMADRWPDVCAGWVLVWSPGVEAEEPPPCCRRAPTVVRSAGCPGPTDASRGPPGCPARGGSPPPIAVPALGRTLMFDLAEATTDSDTPRIRHLLAGWRAWLEGRAVGGVLPAPYADARFATLMVGADEDCVPIPLEPATAPAPLQEAIWTALADLLATWRAAGLRTPWPSSMHPHTVFRALTAMAGVPAPADVDRYWPDPARGTATARPMTRQEMMAVITRQREQLRGAWSRFHWDERQYLTYRLEKFGGRVGRRLRREARGLIRRNEAQ</sequence>
<dbReference type="Proteomes" id="UP000386847">
    <property type="component" value="Chromosome"/>
</dbReference>